<dbReference type="GO" id="GO:0004402">
    <property type="term" value="F:histone acetyltransferase activity"/>
    <property type="evidence" value="ECO:0007669"/>
    <property type="project" value="TreeGrafter"/>
</dbReference>
<protein>
    <submittedName>
        <fullName evidence="3">Something about silencing, SAS, complex subunit 4-domain-containing protein</fullName>
    </submittedName>
</protein>
<reference evidence="3" key="2">
    <citation type="submission" date="2023-06" db="EMBL/GenBank/DDBJ databases">
        <authorList>
            <consortium name="Lawrence Berkeley National Laboratory"/>
            <person name="Haridas S."/>
            <person name="Hensen N."/>
            <person name="Bonometti L."/>
            <person name="Westerberg I."/>
            <person name="Brannstrom I.O."/>
            <person name="Guillou S."/>
            <person name="Cros-Aarteil S."/>
            <person name="Calhoun S."/>
            <person name="Kuo A."/>
            <person name="Mondo S."/>
            <person name="Pangilinan J."/>
            <person name="Riley R."/>
            <person name="Labutti K."/>
            <person name="Andreopoulos B."/>
            <person name="Lipzen A."/>
            <person name="Chen C."/>
            <person name="Yanf M."/>
            <person name="Daum C."/>
            <person name="Ng V."/>
            <person name="Clum A."/>
            <person name="Steindorff A."/>
            <person name="Ohm R."/>
            <person name="Martin F."/>
            <person name="Silar P."/>
            <person name="Natvig D."/>
            <person name="Lalanne C."/>
            <person name="Gautier V."/>
            <person name="Ament-Velasquez S.L."/>
            <person name="Kruys A."/>
            <person name="Hutchinson M.I."/>
            <person name="Powell A.J."/>
            <person name="Barry K."/>
            <person name="Miller A.N."/>
            <person name="Grigoriev I.V."/>
            <person name="Debuchy R."/>
            <person name="Gladieux P."/>
            <person name="Thoren M.H."/>
            <person name="Johannesson H."/>
        </authorList>
    </citation>
    <scope>NUCLEOTIDE SEQUENCE</scope>
    <source>
        <strain evidence="3">SMH4131-1</strain>
    </source>
</reference>
<proteinExistence type="predicted"/>
<reference evidence="3" key="1">
    <citation type="journal article" date="2023" name="Mol. Phylogenet. Evol.">
        <title>Genome-scale phylogeny and comparative genomics of the fungal order Sordariales.</title>
        <authorList>
            <person name="Hensen N."/>
            <person name="Bonometti L."/>
            <person name="Westerberg I."/>
            <person name="Brannstrom I.O."/>
            <person name="Guillou S."/>
            <person name="Cros-Aarteil S."/>
            <person name="Calhoun S."/>
            <person name="Haridas S."/>
            <person name="Kuo A."/>
            <person name="Mondo S."/>
            <person name="Pangilinan J."/>
            <person name="Riley R."/>
            <person name="LaButti K."/>
            <person name="Andreopoulos B."/>
            <person name="Lipzen A."/>
            <person name="Chen C."/>
            <person name="Yan M."/>
            <person name="Daum C."/>
            <person name="Ng V."/>
            <person name="Clum A."/>
            <person name="Steindorff A."/>
            <person name="Ohm R.A."/>
            <person name="Martin F."/>
            <person name="Silar P."/>
            <person name="Natvig D.O."/>
            <person name="Lalanne C."/>
            <person name="Gautier V."/>
            <person name="Ament-Velasquez S.L."/>
            <person name="Kruys A."/>
            <person name="Hutchinson M.I."/>
            <person name="Powell A.J."/>
            <person name="Barry K."/>
            <person name="Miller A.N."/>
            <person name="Grigoriev I.V."/>
            <person name="Debuchy R."/>
            <person name="Gladieux P."/>
            <person name="Hiltunen Thoren M."/>
            <person name="Johannesson H."/>
        </authorList>
    </citation>
    <scope>NUCLEOTIDE SEQUENCE</scope>
    <source>
        <strain evidence="3">SMH4131-1</strain>
    </source>
</reference>
<comment type="caution">
    <text evidence="3">The sequence shown here is derived from an EMBL/GenBank/DDBJ whole genome shotgun (WGS) entry which is preliminary data.</text>
</comment>
<dbReference type="GO" id="GO:0033255">
    <property type="term" value="C:SAS acetyltransferase complex"/>
    <property type="evidence" value="ECO:0007669"/>
    <property type="project" value="InterPro"/>
</dbReference>
<evidence type="ECO:0000259" key="2">
    <source>
        <dbReference type="Pfam" id="PF15460"/>
    </source>
</evidence>
<feature type="region of interest" description="Disordered" evidence="1">
    <location>
        <begin position="564"/>
        <end position="583"/>
    </location>
</feature>
<feature type="compositionally biased region" description="Basic residues" evidence="1">
    <location>
        <begin position="570"/>
        <end position="583"/>
    </location>
</feature>
<feature type="region of interest" description="Disordered" evidence="1">
    <location>
        <begin position="1"/>
        <end position="165"/>
    </location>
</feature>
<feature type="compositionally biased region" description="Low complexity" evidence="1">
    <location>
        <begin position="240"/>
        <end position="252"/>
    </location>
</feature>
<feature type="compositionally biased region" description="Basic and acidic residues" evidence="1">
    <location>
        <begin position="11"/>
        <end position="25"/>
    </location>
</feature>
<dbReference type="EMBL" id="JAUEPO010000001">
    <property type="protein sequence ID" value="KAK3336056.1"/>
    <property type="molecule type" value="Genomic_DNA"/>
</dbReference>
<evidence type="ECO:0000313" key="4">
    <source>
        <dbReference type="Proteomes" id="UP001286456"/>
    </source>
</evidence>
<feature type="region of interest" description="Disordered" evidence="1">
    <location>
        <begin position="238"/>
        <end position="265"/>
    </location>
</feature>
<sequence length="583" mass="65246">MAMTTSVTRSRRAEGLRHPHPDPNAHHPQLTATTRLQNNQNFALNSHRTKRHLETSGANDFDHVPKKTRFTTGIAVEIPSRPSSFHSRNARETCDAKSQQPVPAKPVATGPNRPDPTPTPPTTTTTTTSAAARSTGTSTSTGTRATTNTAATTATSTQVPAGLTKHKEKVVNGLKHELNRLQPIPVEVKDQGRKLRSQEASRFKSELSAYFPDYDEVIGNDPKEQHILNLDTPIIIVDRSTPQPSPQHASHPSDSRGSLRSRPHDSYPIRSYGDALFTDLFDSQVIDFSFLETRYKGKSLEDPLPDSFFEPAHKKAERLERSIRNSEKGRAQHEKDQIIRLLDCLQGPDWLRVMGVSGITESRKKKFEPARAHFIKGCQAILEKFRAWAAEEKRRKHEKERAIAEAEALQEASADDAEEAEEDDGGENEDIVDEAEQLGEAKPAEVREVADSDDDMGGDDENADDSDGDPPDYSDVDASIAKQLREEAIAAAKKSSKRTRRNAAPPPPPEPEPYKEFTSFFRKKYQRDAALSKNRRRGRKAMAWGQAVPDTDERDFELPEEFCDEETLKAHARRKRRDKRGKH</sequence>
<dbReference type="AlphaFoldDB" id="A0AAE0J349"/>
<keyword evidence="4" id="KW-1185">Reference proteome</keyword>
<feature type="compositionally biased region" description="Polar residues" evidence="1">
    <location>
        <begin position="30"/>
        <end position="46"/>
    </location>
</feature>
<gene>
    <name evidence="3" type="ORF">B0T19DRAFT_408388</name>
</gene>
<feature type="compositionally biased region" description="Acidic residues" evidence="1">
    <location>
        <begin position="413"/>
        <end position="437"/>
    </location>
</feature>
<name>A0AAE0J349_9PEZI</name>
<organism evidence="3 4">
    <name type="scientific">Cercophora scortea</name>
    <dbReference type="NCBI Taxonomy" id="314031"/>
    <lineage>
        <taxon>Eukaryota</taxon>
        <taxon>Fungi</taxon>
        <taxon>Dikarya</taxon>
        <taxon>Ascomycota</taxon>
        <taxon>Pezizomycotina</taxon>
        <taxon>Sordariomycetes</taxon>
        <taxon>Sordariomycetidae</taxon>
        <taxon>Sordariales</taxon>
        <taxon>Lasiosphaeriaceae</taxon>
        <taxon>Cercophora</taxon>
    </lineage>
</organism>
<dbReference type="Proteomes" id="UP001286456">
    <property type="component" value="Unassembled WGS sequence"/>
</dbReference>
<dbReference type="PANTHER" id="PTHR38422">
    <property type="entry name" value="SOMETHING ABOUT SILENCING PROTEIN 4"/>
    <property type="match status" value="1"/>
</dbReference>
<evidence type="ECO:0000256" key="1">
    <source>
        <dbReference type="SAM" id="MobiDB-lite"/>
    </source>
</evidence>
<evidence type="ECO:0000313" key="3">
    <source>
        <dbReference type="EMBL" id="KAK3336056.1"/>
    </source>
</evidence>
<feature type="region of interest" description="Disordered" evidence="1">
    <location>
        <begin position="399"/>
        <end position="551"/>
    </location>
</feature>
<dbReference type="PANTHER" id="PTHR38422:SF1">
    <property type="entry name" value="SOMETHING ABOUT SILENCING PROTEIN 4"/>
    <property type="match status" value="1"/>
</dbReference>
<dbReference type="InterPro" id="IPR038988">
    <property type="entry name" value="Sas4"/>
</dbReference>
<feature type="domain" description="Something about silencing protein 4" evidence="2">
    <location>
        <begin position="302"/>
        <end position="397"/>
    </location>
</feature>
<dbReference type="Pfam" id="PF15460">
    <property type="entry name" value="SAS4"/>
    <property type="match status" value="1"/>
</dbReference>
<feature type="compositionally biased region" description="Acidic residues" evidence="1">
    <location>
        <begin position="451"/>
        <end position="475"/>
    </location>
</feature>
<feature type="compositionally biased region" description="Low complexity" evidence="1">
    <location>
        <begin position="122"/>
        <end position="157"/>
    </location>
</feature>
<accession>A0AAE0J349</accession>
<dbReference type="InterPro" id="IPR029184">
    <property type="entry name" value="Sas4_dom"/>
</dbReference>